<dbReference type="AlphaFoldDB" id="A0A154WFV1"/>
<reference evidence="2 3" key="1">
    <citation type="submission" date="2015-12" db="EMBL/GenBank/DDBJ databases">
        <title>Genome sequence of Oceanibaculum pacificum MCCC 1A02656.</title>
        <authorList>
            <person name="Lu L."/>
            <person name="Lai Q."/>
            <person name="Shao Z."/>
            <person name="Qian P."/>
        </authorList>
    </citation>
    <scope>NUCLEOTIDE SEQUENCE [LARGE SCALE GENOMIC DNA]</scope>
    <source>
        <strain evidence="2 3">MCCC 1A02656</strain>
    </source>
</reference>
<dbReference type="RefSeq" id="WP_067552374.1">
    <property type="nucleotide sequence ID" value="NZ_LPXN01000026.1"/>
</dbReference>
<proteinExistence type="predicted"/>
<dbReference type="EMBL" id="LPXN01000026">
    <property type="protein sequence ID" value="KZD12403.1"/>
    <property type="molecule type" value="Genomic_DNA"/>
</dbReference>
<name>A0A154WFV1_9PROT</name>
<evidence type="ECO:0000313" key="2">
    <source>
        <dbReference type="EMBL" id="KZD12403.1"/>
    </source>
</evidence>
<keyword evidence="3" id="KW-1185">Reference proteome</keyword>
<protein>
    <submittedName>
        <fullName evidence="2">Uncharacterized protein</fullName>
    </submittedName>
</protein>
<organism evidence="2 3">
    <name type="scientific">Oceanibaculum pacificum</name>
    <dbReference type="NCBI Taxonomy" id="580166"/>
    <lineage>
        <taxon>Bacteria</taxon>
        <taxon>Pseudomonadati</taxon>
        <taxon>Pseudomonadota</taxon>
        <taxon>Alphaproteobacteria</taxon>
        <taxon>Rhodospirillales</taxon>
        <taxon>Oceanibaculaceae</taxon>
        <taxon>Oceanibaculum</taxon>
    </lineage>
</organism>
<sequence>MTGRLAPFARAEDSAIQELLKGFVLVHPLEYIAEQTGMSARTCRTILLSLRPRLLRPRYYPWTRPDGTLALWDDRAIEAGLRGFVSTLANCYYDRACQSNYAQGLREERGCRSCPLDALDSEGDFGAEYLDAMRHHIDLIRFVYDRIGVKGERRMHPRTLFQLRYLHTMAVLRGREESRKRADGDVDFRDRSPLSSRSLYETLLADLRGEPLEKQEVYREEGEDRYDADERVRVTRKE</sequence>
<comment type="caution">
    <text evidence="2">The sequence shown here is derived from an EMBL/GenBank/DDBJ whole genome shotgun (WGS) entry which is preliminary data.</text>
</comment>
<gene>
    <name evidence="2" type="ORF">AUP43_16430</name>
</gene>
<dbReference type="Proteomes" id="UP000076400">
    <property type="component" value="Unassembled WGS sequence"/>
</dbReference>
<evidence type="ECO:0000256" key="1">
    <source>
        <dbReference type="SAM" id="MobiDB-lite"/>
    </source>
</evidence>
<feature type="compositionally biased region" description="Basic and acidic residues" evidence="1">
    <location>
        <begin position="228"/>
        <end position="238"/>
    </location>
</feature>
<accession>A0A154WFV1</accession>
<feature type="region of interest" description="Disordered" evidence="1">
    <location>
        <begin position="215"/>
        <end position="238"/>
    </location>
</feature>
<dbReference type="STRING" id="580166.AUP43_16430"/>
<evidence type="ECO:0000313" key="3">
    <source>
        <dbReference type="Proteomes" id="UP000076400"/>
    </source>
</evidence>